<dbReference type="Proteomes" id="UP000479000">
    <property type="component" value="Unassembled WGS sequence"/>
</dbReference>
<feature type="transmembrane region" description="Helical" evidence="7">
    <location>
        <begin position="33"/>
        <end position="52"/>
    </location>
</feature>
<dbReference type="GO" id="GO:0005886">
    <property type="term" value="C:plasma membrane"/>
    <property type="evidence" value="ECO:0007669"/>
    <property type="project" value="UniProtKB-SubCell"/>
</dbReference>
<evidence type="ECO:0000256" key="2">
    <source>
        <dbReference type="ARBA" id="ARBA00022475"/>
    </source>
</evidence>
<dbReference type="Pfam" id="PF08395">
    <property type="entry name" value="7tm_7"/>
    <property type="match status" value="1"/>
</dbReference>
<feature type="transmembrane region" description="Helical" evidence="7">
    <location>
        <begin position="224"/>
        <end position="250"/>
    </location>
</feature>
<protein>
    <recommendedName>
        <fullName evidence="10">Gustatory receptor</fullName>
    </recommendedName>
</protein>
<organism evidence="8 9">
    <name type="scientific">Nesidiocoris tenuis</name>
    <dbReference type="NCBI Taxonomy" id="355587"/>
    <lineage>
        <taxon>Eukaryota</taxon>
        <taxon>Metazoa</taxon>
        <taxon>Ecdysozoa</taxon>
        <taxon>Arthropoda</taxon>
        <taxon>Hexapoda</taxon>
        <taxon>Insecta</taxon>
        <taxon>Pterygota</taxon>
        <taxon>Neoptera</taxon>
        <taxon>Paraneoptera</taxon>
        <taxon>Hemiptera</taxon>
        <taxon>Heteroptera</taxon>
        <taxon>Panheteroptera</taxon>
        <taxon>Cimicomorpha</taxon>
        <taxon>Miridae</taxon>
        <taxon>Dicyphina</taxon>
        <taxon>Nesidiocoris</taxon>
    </lineage>
</organism>
<feature type="transmembrane region" description="Helical" evidence="7">
    <location>
        <begin position="103"/>
        <end position="124"/>
    </location>
</feature>
<evidence type="ECO:0000256" key="1">
    <source>
        <dbReference type="ARBA" id="ARBA00004651"/>
    </source>
</evidence>
<comment type="subcellular location">
    <subcellularLocation>
        <location evidence="1">Cell membrane</location>
        <topology evidence="1">Multi-pass membrane protein</topology>
    </subcellularLocation>
</comment>
<feature type="region of interest" description="Disordered" evidence="6">
    <location>
        <begin position="534"/>
        <end position="587"/>
    </location>
</feature>
<reference evidence="8 9" key="1">
    <citation type="submission" date="2020-02" db="EMBL/GenBank/DDBJ databases">
        <authorList>
            <person name="Ferguson B K."/>
        </authorList>
    </citation>
    <scope>NUCLEOTIDE SEQUENCE [LARGE SCALE GENOMIC DNA]</scope>
</reference>
<keyword evidence="2" id="KW-1003">Cell membrane</keyword>
<evidence type="ECO:0000256" key="4">
    <source>
        <dbReference type="ARBA" id="ARBA00022989"/>
    </source>
</evidence>
<dbReference type="AlphaFoldDB" id="A0A6H5G957"/>
<feature type="transmembrane region" description="Helical" evidence="7">
    <location>
        <begin position="182"/>
        <end position="204"/>
    </location>
</feature>
<feature type="transmembrane region" description="Helical" evidence="7">
    <location>
        <begin position="345"/>
        <end position="366"/>
    </location>
</feature>
<accession>A0A6H5G957</accession>
<proteinExistence type="predicted"/>
<dbReference type="GO" id="GO:0050909">
    <property type="term" value="P:sensory perception of taste"/>
    <property type="evidence" value="ECO:0007669"/>
    <property type="project" value="InterPro"/>
</dbReference>
<name>A0A6H5G957_9HEMI</name>
<dbReference type="EMBL" id="CADCXU010006721">
    <property type="protein sequence ID" value="CAA9998255.1"/>
    <property type="molecule type" value="Genomic_DNA"/>
</dbReference>
<gene>
    <name evidence="8" type="ORF">NTEN_LOCUS4538</name>
</gene>
<keyword evidence="5 7" id="KW-0472">Membrane</keyword>
<sequence length="705" mass="80736">MFASVLMIFATFLMIFTPNIDIGAHGPYTRWIMTAMEHIHLATPALFLWTILSERYRFEITTGTMLHQHRQLQAHLKIAQIFGAWPLQIDFRRNSFSKISKKYATASSVLSIWSLFMFFCPAIDIDSAGYFTKLILRSAECLSIAQPSVLFASVVLGASKIEECLRSLFKIHDELKAGGKLFFRNILVGSIVCTLMLVITWLQLVYIQDRHHNIFLIMTLTSVFWVIFFLHSYAAVLLYTVLVQSVGVCFEKLSQIKKKPPTENARETARLIIVTYDRLVDICDDINHVFTPFISCALLSHFLVMLEEIYIYNTVNPRGNELVLRALWFPIITGWEDLLFSSYSAFFWMAMYTVITCTGFQFTYLVGAISDCLLRSKTVTIAKLKEQSFRPVYRQTSDSSAIQRSNNIIKQFVLTQHQIFGIFDDFGDVYSSFVAIYLLGLFLATTNSCFVLFVTKVLIWPEIVQYVLWVLHHVVVACNLFSSCEGFREHPLVMIHLSSRKTLTFTACKCVNVDYRLGLSGWFERRCSRERTTVEPERVPGPKYAGSRKVPVAKHNEQTLAPKPLDLKDASSQTTAHSECTPEAENESDAESRCLKIGTKTSNYLDDVYNILADEDLTKSELLNVGKLLTVIGLDLPYADRRTGHRFAEKDHDEFKVYLEMPQNREVLKVYVRLSIIFQKHVVDEQRLLKRAKTIHDGLSKTVLE</sequence>
<evidence type="ECO:0000256" key="5">
    <source>
        <dbReference type="ARBA" id="ARBA00023136"/>
    </source>
</evidence>
<evidence type="ECO:0000256" key="7">
    <source>
        <dbReference type="SAM" id="Phobius"/>
    </source>
</evidence>
<evidence type="ECO:0000313" key="9">
    <source>
        <dbReference type="Proteomes" id="UP000479000"/>
    </source>
</evidence>
<keyword evidence="3 7" id="KW-0812">Transmembrane</keyword>
<keyword evidence="9" id="KW-1185">Reference proteome</keyword>
<evidence type="ECO:0000256" key="3">
    <source>
        <dbReference type="ARBA" id="ARBA00022692"/>
    </source>
</evidence>
<feature type="transmembrane region" description="Helical" evidence="7">
    <location>
        <begin position="434"/>
        <end position="454"/>
    </location>
</feature>
<dbReference type="InterPro" id="IPR013604">
    <property type="entry name" value="7TM_chemorcpt"/>
</dbReference>
<evidence type="ECO:0000256" key="6">
    <source>
        <dbReference type="SAM" id="MobiDB-lite"/>
    </source>
</evidence>
<evidence type="ECO:0000313" key="8">
    <source>
        <dbReference type="EMBL" id="CAA9998255.1"/>
    </source>
</evidence>
<keyword evidence="4 7" id="KW-1133">Transmembrane helix</keyword>
<evidence type="ECO:0008006" key="10">
    <source>
        <dbReference type="Google" id="ProtNLM"/>
    </source>
</evidence>